<dbReference type="EMBL" id="JBBPBM010000006">
    <property type="protein sequence ID" value="KAK8579102.1"/>
    <property type="molecule type" value="Genomic_DNA"/>
</dbReference>
<reference evidence="1 2" key="1">
    <citation type="journal article" date="2024" name="G3 (Bethesda)">
        <title>Genome assembly of Hibiscus sabdariffa L. provides insights into metabolisms of medicinal natural products.</title>
        <authorList>
            <person name="Kim T."/>
        </authorList>
    </citation>
    <scope>NUCLEOTIDE SEQUENCE [LARGE SCALE GENOMIC DNA]</scope>
    <source>
        <strain evidence="1">TK-2024</strain>
        <tissue evidence="1">Old leaves</tissue>
    </source>
</reference>
<organism evidence="1 2">
    <name type="scientific">Hibiscus sabdariffa</name>
    <name type="common">roselle</name>
    <dbReference type="NCBI Taxonomy" id="183260"/>
    <lineage>
        <taxon>Eukaryota</taxon>
        <taxon>Viridiplantae</taxon>
        <taxon>Streptophyta</taxon>
        <taxon>Embryophyta</taxon>
        <taxon>Tracheophyta</taxon>
        <taxon>Spermatophyta</taxon>
        <taxon>Magnoliopsida</taxon>
        <taxon>eudicotyledons</taxon>
        <taxon>Gunneridae</taxon>
        <taxon>Pentapetalae</taxon>
        <taxon>rosids</taxon>
        <taxon>malvids</taxon>
        <taxon>Malvales</taxon>
        <taxon>Malvaceae</taxon>
        <taxon>Malvoideae</taxon>
        <taxon>Hibiscus</taxon>
    </lineage>
</organism>
<keyword evidence="2" id="KW-1185">Reference proteome</keyword>
<name>A0ABR2FDU8_9ROSI</name>
<dbReference type="Proteomes" id="UP001472677">
    <property type="component" value="Unassembled WGS sequence"/>
</dbReference>
<gene>
    <name evidence="1" type="ORF">V6N12_069435</name>
</gene>
<evidence type="ECO:0000313" key="2">
    <source>
        <dbReference type="Proteomes" id="UP001472677"/>
    </source>
</evidence>
<proteinExistence type="predicted"/>
<sequence length="75" mass="8190">MRPSEPSAPRASMVVGSGSIQRFKSRAKLKSLTTYLESSDAATSSDPMATSPHHMAATHANKISKRNQFFHKSNE</sequence>
<protein>
    <submittedName>
        <fullName evidence="1">Uncharacterized protein</fullName>
    </submittedName>
</protein>
<comment type="caution">
    <text evidence="1">The sequence shown here is derived from an EMBL/GenBank/DDBJ whole genome shotgun (WGS) entry which is preliminary data.</text>
</comment>
<accession>A0ABR2FDU8</accession>
<evidence type="ECO:0000313" key="1">
    <source>
        <dbReference type="EMBL" id="KAK8579102.1"/>
    </source>
</evidence>